<protein>
    <submittedName>
        <fullName evidence="2">Methyltransferase domain-containing protein</fullName>
    </submittedName>
</protein>
<dbReference type="GO" id="GO:0008168">
    <property type="term" value="F:methyltransferase activity"/>
    <property type="evidence" value="ECO:0007669"/>
    <property type="project" value="UniProtKB-KW"/>
</dbReference>
<name>A0A437QMN3_9PROT</name>
<dbReference type="AlphaFoldDB" id="A0A437QMN3"/>
<evidence type="ECO:0000259" key="1">
    <source>
        <dbReference type="Pfam" id="PF13649"/>
    </source>
</evidence>
<dbReference type="CDD" id="cd01986">
    <property type="entry name" value="AANH-like"/>
    <property type="match status" value="1"/>
</dbReference>
<evidence type="ECO:0000313" key="3">
    <source>
        <dbReference type="Proteomes" id="UP000287447"/>
    </source>
</evidence>
<dbReference type="Gene3D" id="3.40.50.150">
    <property type="entry name" value="Vaccinia Virus protein VP39"/>
    <property type="match status" value="1"/>
</dbReference>
<keyword evidence="2" id="KW-0489">Methyltransferase</keyword>
<dbReference type="Pfam" id="PF13649">
    <property type="entry name" value="Methyltransf_25"/>
    <property type="match status" value="1"/>
</dbReference>
<sequence length="543" mass="61233">MHDIPENIMALAGSGWRPWLAHIHGPLEGAVERYENAIQATLGKRLPSGLVVDVGCRSGLSTAALLRSGYEVLGLDPAPDALEWASERLGPSYGERVRFQTVDGFRVPSEHEGQVDGLSVLNGAFSTVLTKEAQVELLSSMFRALRPGGILMLGTEDYRALLATDPDAFVSRPVLCEDRDGQFVFVERRHWNGRPRARLYRREYLRLGLEGTVQKLEGEFLATTEAEIGNLLEEVGFGARVVHGPLETGFPLQILVATKPPVPMVHYLPSGMEKLIDEKEQPHSGEPVKFNFFPEDLDENPFQEAPTQRKNTLTLARDRRGKQALVRRRQATLVMFSGGIDSVYALHRLLRESDDEIIAHHIHFINREGRHRAEDAACRRIVEFLRSSVRNFVYTESTIDRRHFRAFGMDDMSVGFEVGVIANSFLIDRGFGIDRWTSGTCLEEEIEYYGPREIERFEHVLNAVAASCYPNPAPRFFQLEMIPKREQMDYMGPELTGLCWTCRSPVWQADGTPTECGTCKTCNLMNKIRRGEETIPHKPTKLP</sequence>
<comment type="caution">
    <text evidence="2">The sequence shown here is derived from an EMBL/GenBank/DDBJ whole genome shotgun (WGS) entry which is preliminary data.</text>
</comment>
<reference evidence="3" key="1">
    <citation type="submission" date="2019-01" db="EMBL/GenBank/DDBJ databases">
        <title>Gri0909 isolated from a small marine red alga.</title>
        <authorList>
            <person name="Kim J."/>
            <person name="Jeong S.E."/>
            <person name="Jeon C.O."/>
        </authorList>
    </citation>
    <scope>NUCLEOTIDE SEQUENCE [LARGE SCALE GENOMIC DNA]</scope>
    <source>
        <strain evidence="3">Gri0909</strain>
    </source>
</reference>
<dbReference type="CDD" id="cd02440">
    <property type="entry name" value="AdoMet_MTases"/>
    <property type="match status" value="1"/>
</dbReference>
<evidence type="ECO:0000313" key="2">
    <source>
        <dbReference type="EMBL" id="RVU35757.1"/>
    </source>
</evidence>
<keyword evidence="3" id="KW-1185">Reference proteome</keyword>
<dbReference type="InterPro" id="IPR014729">
    <property type="entry name" value="Rossmann-like_a/b/a_fold"/>
</dbReference>
<dbReference type="InterPro" id="IPR041698">
    <property type="entry name" value="Methyltransf_25"/>
</dbReference>
<gene>
    <name evidence="2" type="ORF">EOI86_10830</name>
</gene>
<organism evidence="2 3">
    <name type="scientific">Hwanghaeella grinnelliae</name>
    <dbReference type="NCBI Taxonomy" id="2500179"/>
    <lineage>
        <taxon>Bacteria</taxon>
        <taxon>Pseudomonadati</taxon>
        <taxon>Pseudomonadota</taxon>
        <taxon>Alphaproteobacteria</taxon>
        <taxon>Rhodospirillales</taxon>
        <taxon>Rhodospirillaceae</taxon>
        <taxon>Hwanghaeella</taxon>
    </lineage>
</organism>
<dbReference type="EMBL" id="SADE01000002">
    <property type="protein sequence ID" value="RVU35757.1"/>
    <property type="molecule type" value="Genomic_DNA"/>
</dbReference>
<dbReference type="SUPFAM" id="SSF52402">
    <property type="entry name" value="Adenine nucleotide alpha hydrolases-like"/>
    <property type="match status" value="1"/>
</dbReference>
<accession>A0A437QMN3</accession>
<dbReference type="RefSeq" id="WP_127765234.1">
    <property type="nucleotide sequence ID" value="NZ_SADE01000002.1"/>
</dbReference>
<dbReference type="Proteomes" id="UP000287447">
    <property type="component" value="Unassembled WGS sequence"/>
</dbReference>
<dbReference type="InterPro" id="IPR029063">
    <property type="entry name" value="SAM-dependent_MTases_sf"/>
</dbReference>
<feature type="domain" description="Methyltransferase" evidence="1">
    <location>
        <begin position="51"/>
        <end position="149"/>
    </location>
</feature>
<dbReference type="SUPFAM" id="SSF53335">
    <property type="entry name" value="S-adenosyl-L-methionine-dependent methyltransferases"/>
    <property type="match status" value="1"/>
</dbReference>
<dbReference type="OrthoDB" id="7856199at2"/>
<dbReference type="Gene3D" id="3.40.50.620">
    <property type="entry name" value="HUPs"/>
    <property type="match status" value="1"/>
</dbReference>
<dbReference type="GO" id="GO:0032259">
    <property type="term" value="P:methylation"/>
    <property type="evidence" value="ECO:0007669"/>
    <property type="project" value="UniProtKB-KW"/>
</dbReference>
<keyword evidence="2" id="KW-0808">Transferase</keyword>
<proteinExistence type="predicted"/>